<feature type="compositionally biased region" description="Basic residues" evidence="1">
    <location>
        <begin position="28"/>
        <end position="37"/>
    </location>
</feature>
<feature type="region of interest" description="Disordered" evidence="1">
    <location>
        <begin position="1"/>
        <end position="54"/>
    </location>
</feature>
<keyword evidence="3" id="KW-1185">Reference proteome</keyword>
<feature type="compositionally biased region" description="Gly residues" evidence="1">
    <location>
        <begin position="1"/>
        <end position="11"/>
    </location>
</feature>
<dbReference type="KEGG" id="saca:FFV09_09680"/>
<evidence type="ECO:0000313" key="3">
    <source>
        <dbReference type="Proteomes" id="UP000316968"/>
    </source>
</evidence>
<dbReference type="InterPro" id="IPR025175">
    <property type="entry name" value="DUF3934"/>
</dbReference>
<protein>
    <submittedName>
        <fullName evidence="2">DUF3934 domain-containing protein</fullName>
    </submittedName>
</protein>
<sequence length="54" mass="5806">MASKKGGTGRGTGKKGWTRWQKAENRKKNAPKPYKTKGTKDTEAKPETGGANGE</sequence>
<evidence type="ECO:0000313" key="2">
    <source>
        <dbReference type="EMBL" id="QDH21096.1"/>
    </source>
</evidence>
<dbReference type="Pfam" id="PF13070">
    <property type="entry name" value="DUF3934"/>
    <property type="match status" value="1"/>
</dbReference>
<dbReference type="OrthoDB" id="2666363at2"/>
<evidence type="ECO:0000256" key="1">
    <source>
        <dbReference type="SAM" id="MobiDB-lite"/>
    </source>
</evidence>
<organism evidence="2 3">
    <name type="scientific">Saccharibacillus brassicae</name>
    <dbReference type="NCBI Taxonomy" id="2583377"/>
    <lineage>
        <taxon>Bacteria</taxon>
        <taxon>Bacillati</taxon>
        <taxon>Bacillota</taxon>
        <taxon>Bacilli</taxon>
        <taxon>Bacillales</taxon>
        <taxon>Paenibacillaceae</taxon>
        <taxon>Saccharibacillus</taxon>
    </lineage>
</organism>
<dbReference type="Proteomes" id="UP000316968">
    <property type="component" value="Chromosome"/>
</dbReference>
<dbReference type="RefSeq" id="WP_141447643.1">
    <property type="nucleotide sequence ID" value="NZ_CBCSAZ010000002.1"/>
</dbReference>
<reference evidence="2 3" key="1">
    <citation type="submission" date="2019-06" db="EMBL/GenBank/DDBJ databases">
        <title>Saccharibacillus brassicae sp. nov., an endophytic bacterium isolated from Chinese cabbage seeds (Brassica pekinensis).</title>
        <authorList>
            <person name="Jiang L."/>
            <person name="Lee J."/>
            <person name="Kim S.W."/>
        </authorList>
    </citation>
    <scope>NUCLEOTIDE SEQUENCE [LARGE SCALE GENOMIC DNA]</scope>
    <source>
        <strain evidence="3">KCTC 43072 / ATSA2</strain>
    </source>
</reference>
<accession>A0A4Y6UXG7</accession>
<name>A0A4Y6UXG7_SACBS</name>
<dbReference type="EMBL" id="CP041217">
    <property type="protein sequence ID" value="QDH21096.1"/>
    <property type="molecule type" value="Genomic_DNA"/>
</dbReference>
<proteinExistence type="predicted"/>
<dbReference type="AlphaFoldDB" id="A0A4Y6UXG7"/>
<gene>
    <name evidence="2" type="ORF">FFV09_09680</name>
</gene>